<accession>A0A1M6IEG8</accession>
<evidence type="ECO:0000313" key="2">
    <source>
        <dbReference type="Proteomes" id="UP000184080"/>
    </source>
</evidence>
<protein>
    <submittedName>
        <fullName evidence="1">Response regulator receiver domain-containing protein</fullName>
    </submittedName>
</protein>
<dbReference type="SUPFAM" id="SSF52172">
    <property type="entry name" value="CheY-like"/>
    <property type="match status" value="1"/>
</dbReference>
<name>A0A1M6IEG8_9CLOT</name>
<dbReference type="RefSeq" id="WP_073007759.1">
    <property type="nucleotide sequence ID" value="NZ_FQZO01000004.1"/>
</dbReference>
<dbReference type="Proteomes" id="UP000184080">
    <property type="component" value="Unassembled WGS sequence"/>
</dbReference>
<dbReference type="InterPro" id="IPR011006">
    <property type="entry name" value="CheY-like_superfamily"/>
</dbReference>
<dbReference type="OrthoDB" id="9808843at2"/>
<reference evidence="1 2" key="1">
    <citation type="submission" date="2016-11" db="EMBL/GenBank/DDBJ databases">
        <authorList>
            <person name="Jaros S."/>
            <person name="Januszkiewicz K."/>
            <person name="Wedrychowicz H."/>
        </authorList>
    </citation>
    <scope>NUCLEOTIDE SEQUENCE [LARGE SCALE GENOMIC DNA]</scope>
    <source>
        <strain evidence="1 2">DSM 21864</strain>
    </source>
</reference>
<dbReference type="Gene3D" id="3.40.50.2300">
    <property type="match status" value="1"/>
</dbReference>
<keyword evidence="2" id="KW-1185">Reference proteome</keyword>
<dbReference type="AlphaFoldDB" id="A0A1M6IEG8"/>
<organism evidence="1 2">
    <name type="scientific">Clostridium amylolyticum</name>
    <dbReference type="NCBI Taxonomy" id="1121298"/>
    <lineage>
        <taxon>Bacteria</taxon>
        <taxon>Bacillati</taxon>
        <taxon>Bacillota</taxon>
        <taxon>Clostridia</taxon>
        <taxon>Eubacteriales</taxon>
        <taxon>Clostridiaceae</taxon>
        <taxon>Clostridium</taxon>
    </lineage>
</organism>
<sequence>MKKIFIASQEEKFKILLSQTLNYSKNNNMELIMPENQEEFQYIIKREVPDIVFIDVRLNSNLHIELMELLEKDETLEHCYKILFTEKFNYSKERELWQSIVDFCIYMPFDPEYIIQKTSTLFNI</sequence>
<dbReference type="STRING" id="1121298.SAMN05444401_2777"/>
<dbReference type="EMBL" id="FQZO01000004">
    <property type="protein sequence ID" value="SHJ32815.1"/>
    <property type="molecule type" value="Genomic_DNA"/>
</dbReference>
<proteinExistence type="predicted"/>
<evidence type="ECO:0000313" key="1">
    <source>
        <dbReference type="EMBL" id="SHJ32815.1"/>
    </source>
</evidence>
<gene>
    <name evidence="1" type="ORF">SAMN05444401_2777</name>
</gene>